<evidence type="ECO:0000256" key="4">
    <source>
        <dbReference type="ARBA" id="ARBA00022741"/>
    </source>
</evidence>
<keyword evidence="5" id="KW-0067">ATP-binding</keyword>
<feature type="domain" description="Leucyl-tRNA synthetase editing" evidence="9">
    <location>
        <begin position="3"/>
        <end position="113"/>
    </location>
</feature>
<evidence type="ECO:0000256" key="6">
    <source>
        <dbReference type="ARBA" id="ARBA00022917"/>
    </source>
</evidence>
<evidence type="ECO:0000256" key="5">
    <source>
        <dbReference type="ARBA" id="ARBA00022840"/>
    </source>
</evidence>
<dbReference type="GO" id="GO:0002161">
    <property type="term" value="F:aminoacyl-tRNA deacylase activity"/>
    <property type="evidence" value="ECO:0007669"/>
    <property type="project" value="InterPro"/>
</dbReference>
<protein>
    <recommendedName>
        <fullName evidence="2">leucine--tRNA ligase</fullName>
        <ecNumber evidence="2">6.1.1.4</ecNumber>
    </recommendedName>
</protein>
<evidence type="ECO:0000256" key="1">
    <source>
        <dbReference type="ARBA" id="ARBA00005594"/>
    </source>
</evidence>
<comment type="similarity">
    <text evidence="1">Belongs to the class-I aminoacyl-tRNA synthetase family.</text>
</comment>
<accession>X0SFE1</accession>
<sequence>MRTATVKAKTGVFTGAYAVNPINGEEIPIWTSDYVLLTYGTGAIMAVAAHDVRDFEFAKEFSLPIREVIYSQQSKRGKDGSLIEAYVGEGKLINSGSFNGLDSAVARKKITEGLAKKGEGKKSVNYKLRDWVFSRQRYWGEPIPIIYCSRCGEVPVPEKDLPVRLPEVEEYRPTGTGESPLASIAEFVNTICPRCGSKARRETDTMPTWAGSSWYFLRYPNPHLEEAAFDKKKLKHWLPVDMYVGGVEHA</sequence>
<dbReference type="InterPro" id="IPR025709">
    <property type="entry name" value="Leu_tRNA-synth_edit"/>
</dbReference>
<dbReference type="GO" id="GO:0005829">
    <property type="term" value="C:cytosol"/>
    <property type="evidence" value="ECO:0007669"/>
    <property type="project" value="TreeGrafter"/>
</dbReference>
<keyword evidence="4" id="KW-0547">Nucleotide-binding</keyword>
<evidence type="ECO:0000256" key="7">
    <source>
        <dbReference type="ARBA" id="ARBA00023146"/>
    </source>
</evidence>
<name>X0SFE1_9ZZZZ</name>
<dbReference type="GO" id="GO:0004823">
    <property type="term" value="F:leucine-tRNA ligase activity"/>
    <property type="evidence" value="ECO:0007669"/>
    <property type="project" value="UniProtKB-EC"/>
</dbReference>
<feature type="domain" description="Aminoacyl-tRNA synthetase class Ia" evidence="8">
    <location>
        <begin position="128"/>
        <end position="248"/>
    </location>
</feature>
<dbReference type="GO" id="GO:0006429">
    <property type="term" value="P:leucyl-tRNA aminoacylation"/>
    <property type="evidence" value="ECO:0007669"/>
    <property type="project" value="InterPro"/>
</dbReference>
<keyword evidence="7" id="KW-0030">Aminoacyl-tRNA synthetase</keyword>
<dbReference type="InterPro" id="IPR014729">
    <property type="entry name" value="Rossmann-like_a/b/a_fold"/>
</dbReference>
<evidence type="ECO:0000256" key="3">
    <source>
        <dbReference type="ARBA" id="ARBA00022598"/>
    </source>
</evidence>
<keyword evidence="3" id="KW-0436">Ligase</keyword>
<dbReference type="PANTHER" id="PTHR43740:SF2">
    <property type="entry name" value="LEUCINE--TRNA LIGASE, MITOCHONDRIAL"/>
    <property type="match status" value="1"/>
</dbReference>
<gene>
    <name evidence="10" type="ORF">S01H1_03114</name>
</gene>
<keyword evidence="6" id="KW-0648">Protein biosynthesis</keyword>
<evidence type="ECO:0000259" key="8">
    <source>
        <dbReference type="Pfam" id="PF00133"/>
    </source>
</evidence>
<proteinExistence type="inferred from homology"/>
<comment type="caution">
    <text evidence="10">The sequence shown here is derived from an EMBL/GenBank/DDBJ whole genome shotgun (WGS) entry which is preliminary data.</text>
</comment>
<dbReference type="SUPFAM" id="SSF50677">
    <property type="entry name" value="ValRS/IleRS/LeuRS editing domain"/>
    <property type="match status" value="1"/>
</dbReference>
<dbReference type="PANTHER" id="PTHR43740">
    <property type="entry name" value="LEUCYL-TRNA SYNTHETASE"/>
    <property type="match status" value="1"/>
</dbReference>
<dbReference type="InterPro" id="IPR002302">
    <property type="entry name" value="Leu-tRNA-ligase"/>
</dbReference>
<dbReference type="AlphaFoldDB" id="X0SFE1"/>
<dbReference type="InterPro" id="IPR002300">
    <property type="entry name" value="aa-tRNA-synth_Ia"/>
</dbReference>
<organism evidence="10">
    <name type="scientific">marine sediment metagenome</name>
    <dbReference type="NCBI Taxonomy" id="412755"/>
    <lineage>
        <taxon>unclassified sequences</taxon>
        <taxon>metagenomes</taxon>
        <taxon>ecological metagenomes</taxon>
    </lineage>
</organism>
<dbReference type="InterPro" id="IPR009008">
    <property type="entry name" value="Val/Leu/Ile-tRNA-synth_edit"/>
</dbReference>
<dbReference type="GO" id="GO:0005524">
    <property type="term" value="F:ATP binding"/>
    <property type="evidence" value="ECO:0007669"/>
    <property type="project" value="UniProtKB-KW"/>
</dbReference>
<evidence type="ECO:0000313" key="10">
    <source>
        <dbReference type="EMBL" id="GAF74597.1"/>
    </source>
</evidence>
<evidence type="ECO:0000259" key="9">
    <source>
        <dbReference type="Pfam" id="PF13603"/>
    </source>
</evidence>
<dbReference type="Pfam" id="PF13603">
    <property type="entry name" value="tRNA-synt_1_2"/>
    <property type="match status" value="1"/>
</dbReference>
<dbReference type="Pfam" id="PF00133">
    <property type="entry name" value="tRNA-synt_1"/>
    <property type="match status" value="1"/>
</dbReference>
<dbReference type="SUPFAM" id="SSF52374">
    <property type="entry name" value="Nucleotidylyl transferase"/>
    <property type="match status" value="1"/>
</dbReference>
<feature type="non-terminal residue" evidence="10">
    <location>
        <position position="250"/>
    </location>
</feature>
<dbReference type="EMBL" id="BARS01001652">
    <property type="protein sequence ID" value="GAF74597.1"/>
    <property type="molecule type" value="Genomic_DNA"/>
</dbReference>
<reference evidence="10" key="1">
    <citation type="journal article" date="2014" name="Front. Microbiol.">
        <title>High frequency of phylogenetically diverse reductive dehalogenase-homologous genes in deep subseafloor sedimentary metagenomes.</title>
        <authorList>
            <person name="Kawai M."/>
            <person name="Futagami T."/>
            <person name="Toyoda A."/>
            <person name="Takaki Y."/>
            <person name="Nishi S."/>
            <person name="Hori S."/>
            <person name="Arai W."/>
            <person name="Tsubouchi T."/>
            <person name="Morono Y."/>
            <person name="Uchiyama I."/>
            <person name="Ito T."/>
            <person name="Fujiyama A."/>
            <person name="Inagaki F."/>
            <person name="Takami H."/>
        </authorList>
    </citation>
    <scope>NUCLEOTIDE SEQUENCE</scope>
    <source>
        <strain evidence="10">Expedition CK06-06</strain>
    </source>
</reference>
<dbReference type="EC" id="6.1.1.4" evidence="2"/>
<dbReference type="Gene3D" id="3.40.50.620">
    <property type="entry name" value="HUPs"/>
    <property type="match status" value="1"/>
</dbReference>
<evidence type="ECO:0000256" key="2">
    <source>
        <dbReference type="ARBA" id="ARBA00013164"/>
    </source>
</evidence>